<name>A0A2R6WWZ1_MARPO</name>
<dbReference type="AlphaFoldDB" id="A0A2R6WWZ1"/>
<evidence type="ECO:0000313" key="3">
    <source>
        <dbReference type="Proteomes" id="UP000244005"/>
    </source>
</evidence>
<protein>
    <submittedName>
        <fullName evidence="2">Uncharacterized protein</fullName>
    </submittedName>
</protein>
<evidence type="ECO:0000256" key="1">
    <source>
        <dbReference type="SAM" id="MobiDB-lite"/>
    </source>
</evidence>
<reference evidence="3" key="1">
    <citation type="journal article" date="2017" name="Cell">
        <title>Insights into land plant evolution garnered from the Marchantia polymorpha genome.</title>
        <authorList>
            <person name="Bowman J.L."/>
            <person name="Kohchi T."/>
            <person name="Yamato K.T."/>
            <person name="Jenkins J."/>
            <person name="Shu S."/>
            <person name="Ishizaki K."/>
            <person name="Yamaoka S."/>
            <person name="Nishihama R."/>
            <person name="Nakamura Y."/>
            <person name="Berger F."/>
            <person name="Adam C."/>
            <person name="Aki S.S."/>
            <person name="Althoff F."/>
            <person name="Araki T."/>
            <person name="Arteaga-Vazquez M.A."/>
            <person name="Balasubrmanian S."/>
            <person name="Barry K."/>
            <person name="Bauer D."/>
            <person name="Boehm C.R."/>
            <person name="Briginshaw L."/>
            <person name="Caballero-Perez J."/>
            <person name="Catarino B."/>
            <person name="Chen F."/>
            <person name="Chiyoda S."/>
            <person name="Chovatia M."/>
            <person name="Davies K.M."/>
            <person name="Delmans M."/>
            <person name="Demura T."/>
            <person name="Dierschke T."/>
            <person name="Dolan L."/>
            <person name="Dorantes-Acosta A.E."/>
            <person name="Eklund D.M."/>
            <person name="Florent S.N."/>
            <person name="Flores-Sandoval E."/>
            <person name="Fujiyama A."/>
            <person name="Fukuzawa H."/>
            <person name="Galik B."/>
            <person name="Grimanelli D."/>
            <person name="Grimwood J."/>
            <person name="Grossniklaus U."/>
            <person name="Hamada T."/>
            <person name="Haseloff J."/>
            <person name="Hetherington A.J."/>
            <person name="Higo A."/>
            <person name="Hirakawa Y."/>
            <person name="Hundley H.N."/>
            <person name="Ikeda Y."/>
            <person name="Inoue K."/>
            <person name="Inoue S.I."/>
            <person name="Ishida S."/>
            <person name="Jia Q."/>
            <person name="Kakita M."/>
            <person name="Kanazawa T."/>
            <person name="Kawai Y."/>
            <person name="Kawashima T."/>
            <person name="Kennedy M."/>
            <person name="Kinose K."/>
            <person name="Kinoshita T."/>
            <person name="Kohara Y."/>
            <person name="Koide E."/>
            <person name="Komatsu K."/>
            <person name="Kopischke S."/>
            <person name="Kubo M."/>
            <person name="Kyozuka J."/>
            <person name="Lagercrantz U."/>
            <person name="Lin S.S."/>
            <person name="Lindquist E."/>
            <person name="Lipzen A.M."/>
            <person name="Lu C.W."/>
            <person name="De Luna E."/>
            <person name="Martienssen R.A."/>
            <person name="Minamino N."/>
            <person name="Mizutani M."/>
            <person name="Mizutani M."/>
            <person name="Mochizuki N."/>
            <person name="Monte I."/>
            <person name="Mosher R."/>
            <person name="Nagasaki H."/>
            <person name="Nakagami H."/>
            <person name="Naramoto S."/>
            <person name="Nishitani K."/>
            <person name="Ohtani M."/>
            <person name="Okamoto T."/>
            <person name="Okumura M."/>
            <person name="Phillips J."/>
            <person name="Pollak B."/>
            <person name="Reinders A."/>
            <person name="Rovekamp M."/>
            <person name="Sano R."/>
            <person name="Sawa S."/>
            <person name="Schmid M.W."/>
            <person name="Shirakawa M."/>
            <person name="Solano R."/>
            <person name="Spunde A."/>
            <person name="Suetsugu N."/>
            <person name="Sugano S."/>
            <person name="Sugiyama A."/>
            <person name="Sun R."/>
            <person name="Suzuki Y."/>
            <person name="Takenaka M."/>
            <person name="Takezawa D."/>
            <person name="Tomogane H."/>
            <person name="Tsuzuki M."/>
            <person name="Ueda T."/>
            <person name="Umeda M."/>
            <person name="Ward J.M."/>
            <person name="Watanabe Y."/>
            <person name="Yazaki K."/>
            <person name="Yokoyama R."/>
            <person name="Yoshitake Y."/>
            <person name="Yotsui I."/>
            <person name="Zachgo S."/>
            <person name="Schmutz J."/>
        </authorList>
    </citation>
    <scope>NUCLEOTIDE SEQUENCE [LARGE SCALE GENOMIC DNA]</scope>
    <source>
        <strain evidence="3">Tak-1</strain>
    </source>
</reference>
<evidence type="ECO:0000313" key="2">
    <source>
        <dbReference type="EMBL" id="PTQ38360.1"/>
    </source>
</evidence>
<keyword evidence="3" id="KW-1185">Reference proteome</keyword>
<dbReference type="EMBL" id="KZ772724">
    <property type="protein sequence ID" value="PTQ38360.1"/>
    <property type="molecule type" value="Genomic_DNA"/>
</dbReference>
<sequence>MSKNRFPVNSSPCTQLTAVKREVGKILREKYTCFRGKHEMFSTRRSVPSPTGEGVKPMNWSLFSFPLEGAEALRSLRDLDHGESDPRLRGEQRRVAREQGS</sequence>
<feature type="region of interest" description="Disordered" evidence="1">
    <location>
        <begin position="77"/>
        <end position="101"/>
    </location>
</feature>
<accession>A0A2R6WWZ1</accession>
<gene>
    <name evidence="2" type="ORF">MARPO_0052s0132</name>
</gene>
<proteinExistence type="predicted"/>
<dbReference type="Gramene" id="Mp6g00680.1">
    <property type="protein sequence ID" value="Mp6g00680.1.cds1"/>
    <property type="gene ID" value="Mp6g00680"/>
</dbReference>
<organism evidence="2 3">
    <name type="scientific">Marchantia polymorpha</name>
    <name type="common">Common liverwort</name>
    <name type="synonym">Marchantia aquatica</name>
    <dbReference type="NCBI Taxonomy" id="3197"/>
    <lineage>
        <taxon>Eukaryota</taxon>
        <taxon>Viridiplantae</taxon>
        <taxon>Streptophyta</taxon>
        <taxon>Embryophyta</taxon>
        <taxon>Marchantiophyta</taxon>
        <taxon>Marchantiopsida</taxon>
        <taxon>Marchantiidae</taxon>
        <taxon>Marchantiales</taxon>
        <taxon>Marchantiaceae</taxon>
        <taxon>Marchantia</taxon>
    </lineage>
</organism>
<dbReference type="Proteomes" id="UP000244005">
    <property type="component" value="Unassembled WGS sequence"/>
</dbReference>